<feature type="compositionally biased region" description="Basic and acidic residues" evidence="1">
    <location>
        <begin position="425"/>
        <end position="440"/>
    </location>
</feature>
<dbReference type="GO" id="GO:0032053">
    <property type="term" value="P:ciliary basal body organization"/>
    <property type="evidence" value="ECO:0007669"/>
    <property type="project" value="TreeGrafter"/>
</dbReference>
<feature type="compositionally biased region" description="Polar residues" evidence="1">
    <location>
        <begin position="442"/>
        <end position="457"/>
    </location>
</feature>
<feature type="compositionally biased region" description="Basic and acidic residues" evidence="1">
    <location>
        <begin position="859"/>
        <end position="875"/>
    </location>
</feature>
<dbReference type="Pfam" id="PF16025">
    <property type="entry name" value="CaM_bind"/>
    <property type="match status" value="1"/>
</dbReference>
<dbReference type="EMBL" id="RCHS01002083">
    <property type="protein sequence ID" value="RMX49592.1"/>
    <property type="molecule type" value="Genomic_DNA"/>
</dbReference>
<feature type="compositionally biased region" description="Polar residues" evidence="1">
    <location>
        <begin position="343"/>
        <end position="354"/>
    </location>
</feature>
<comment type="caution">
    <text evidence="2">The sequence shown here is derived from an EMBL/GenBank/DDBJ whole genome shotgun (WGS) entry which is preliminary data.</text>
</comment>
<accession>A0A3M6U7C6</accession>
<feature type="compositionally biased region" description="Polar residues" evidence="1">
    <location>
        <begin position="311"/>
        <end position="329"/>
    </location>
</feature>
<dbReference type="OrthoDB" id="5980452at2759"/>
<feature type="region of interest" description="Disordered" evidence="1">
    <location>
        <begin position="716"/>
        <end position="886"/>
    </location>
</feature>
<dbReference type="GO" id="GO:0005814">
    <property type="term" value="C:centriole"/>
    <property type="evidence" value="ECO:0007669"/>
    <property type="project" value="InterPro"/>
</dbReference>
<feature type="region of interest" description="Disordered" evidence="1">
    <location>
        <begin position="415"/>
        <end position="494"/>
    </location>
</feature>
<evidence type="ECO:0008006" key="4">
    <source>
        <dbReference type="Google" id="ProtNLM"/>
    </source>
</evidence>
<feature type="compositionally biased region" description="Basic and acidic residues" evidence="1">
    <location>
        <begin position="727"/>
        <end position="738"/>
    </location>
</feature>
<dbReference type="Proteomes" id="UP000275408">
    <property type="component" value="Unassembled WGS sequence"/>
</dbReference>
<feature type="compositionally biased region" description="Polar residues" evidence="1">
    <location>
        <begin position="820"/>
        <end position="830"/>
    </location>
</feature>
<organism evidence="2 3">
    <name type="scientific">Pocillopora damicornis</name>
    <name type="common">Cauliflower coral</name>
    <name type="synonym">Millepora damicornis</name>
    <dbReference type="NCBI Taxonomy" id="46731"/>
    <lineage>
        <taxon>Eukaryota</taxon>
        <taxon>Metazoa</taxon>
        <taxon>Cnidaria</taxon>
        <taxon>Anthozoa</taxon>
        <taxon>Hexacorallia</taxon>
        <taxon>Scleractinia</taxon>
        <taxon>Astrocoeniina</taxon>
        <taxon>Pocilloporidae</taxon>
        <taxon>Pocillopora</taxon>
    </lineage>
</organism>
<dbReference type="OMA" id="RMAFISH"/>
<feature type="compositionally biased region" description="Acidic residues" evidence="1">
    <location>
        <begin position="509"/>
        <end position="519"/>
    </location>
</feature>
<feature type="region of interest" description="Disordered" evidence="1">
    <location>
        <begin position="180"/>
        <end position="216"/>
    </location>
</feature>
<dbReference type="PANTHER" id="PTHR13594:SF1">
    <property type="entry name" value="CENTRIOLAR COILED-COIL PROTEIN OF 110 KDA"/>
    <property type="match status" value="1"/>
</dbReference>
<dbReference type="AlphaFoldDB" id="A0A3M6U7C6"/>
<proteinExistence type="predicted"/>
<feature type="region of interest" description="Disordered" evidence="1">
    <location>
        <begin position="108"/>
        <end position="140"/>
    </location>
</feature>
<dbReference type="InterPro" id="IPR033207">
    <property type="entry name" value="CCP110"/>
</dbReference>
<protein>
    <recommendedName>
        <fullName evidence="4">Centriolar coiled-coil protein of 110 kDa</fullName>
    </recommendedName>
</protein>
<feature type="compositionally biased region" description="Polar residues" evidence="1">
    <location>
        <begin position="129"/>
        <end position="140"/>
    </location>
</feature>
<dbReference type="GO" id="GO:1903723">
    <property type="term" value="P:negative regulation of centriole elongation"/>
    <property type="evidence" value="ECO:0007669"/>
    <property type="project" value="TreeGrafter"/>
</dbReference>
<gene>
    <name evidence="2" type="ORF">pdam_00003047</name>
</gene>
<feature type="compositionally biased region" description="Polar residues" evidence="1">
    <location>
        <begin position="180"/>
        <end position="215"/>
    </location>
</feature>
<feature type="compositionally biased region" description="Polar residues" evidence="1">
    <location>
        <begin position="716"/>
        <end position="725"/>
    </location>
</feature>
<evidence type="ECO:0000313" key="2">
    <source>
        <dbReference type="EMBL" id="RMX49592.1"/>
    </source>
</evidence>
<feature type="compositionally biased region" description="Basic and acidic residues" evidence="1">
    <location>
        <begin position="464"/>
        <end position="480"/>
    </location>
</feature>
<dbReference type="STRING" id="46731.A0A3M6U7C6"/>
<feature type="region of interest" description="Disordered" evidence="1">
    <location>
        <begin position="311"/>
        <end position="380"/>
    </location>
</feature>
<dbReference type="GO" id="GO:0032465">
    <property type="term" value="P:regulation of cytokinesis"/>
    <property type="evidence" value="ECO:0007669"/>
    <property type="project" value="InterPro"/>
</dbReference>
<sequence length="886" mass="100649">MARELEEKHSVEMPSCLRALFEQTSSEQQDKWFANNARFSTKSHKSILSFNGMALPPPLLTEKERAEMRQHRREAVKCEAKMFGRRRERYSDLLLQVMSVVDRIQKQRDLKESTEAQFDDQDLRERTLASENDQTGSRTLYPNNIQSALFETDFDRRYVCDATSNTERNSKQEQFSSLLGDWTESSNHNEQTSRVNSQMDYLPESTNTNSGNQRGTYKYHGHPLRNKNSREEFTSLPGKFASEDFLFSSTQNKETFDFKRPLSKLSVASEITLRGSLELFPDKKGHVSDSLASTVLSVASSDYSAPTIQSSVIESQPTGSSIQQSTDSPAESIHDKNFEDQTRLPSTRQIPSGKTHSKIVSGKQESEKQKARNIPAVQDQDKTLANLEKLRQKLLEEKQKQLDALKQQELKRLQKKKRVQGIGSEHTHASFHSHSEHCTMERPQSSSVPLTKQSDLTQALLEESESHTVKTDRSSADYHRPGTAPLRRPISMPPGEMYSILELSGENLDFDNHDEDNVEPESSSDKENHVGEEVEVFRENRKNAVVENVPGDVMNRRKSEQRNMNPFIAWKDSKIFSSEVDDQFVYNGWDKFAKLSAHAKGFLTRLLMKTDKVQGLIKTVKDTRDVLEDICKEDTQSVQEKILKENVEGHLRIARGSLHDVFFKISIRERMSYIAHSRDLARAKEAKRRNTRSSIGQSRLSAVTLRAIQRRQEGLDTSVTQTVNSEVKPKPELKEEKKKKTWNIRVLKPQQGHTSPPLPDRARSKKPNSRPATAPEKPLNPRFQKDDALNRPKTTGNTYGKPDKPSRSSLGGGYQPPNRPSRQSIGSITKQPKVAAQPRAKKRLSLPESAQPRIKGHVTTKDAVQRPKTASEVKRSSRTLAANFSH</sequence>
<reference evidence="2 3" key="1">
    <citation type="journal article" date="2018" name="Sci. Rep.">
        <title>Comparative analysis of the Pocillopora damicornis genome highlights role of immune system in coral evolution.</title>
        <authorList>
            <person name="Cunning R."/>
            <person name="Bay R.A."/>
            <person name="Gillette P."/>
            <person name="Baker A.C."/>
            <person name="Traylor-Knowles N."/>
        </authorList>
    </citation>
    <scope>NUCLEOTIDE SEQUENCE [LARGE SCALE GENOMIC DNA]</scope>
    <source>
        <strain evidence="2">RSMAS</strain>
        <tissue evidence="2">Whole animal</tissue>
    </source>
</reference>
<evidence type="ECO:0000256" key="1">
    <source>
        <dbReference type="SAM" id="MobiDB-lite"/>
    </source>
</evidence>
<dbReference type="PANTHER" id="PTHR13594">
    <property type="entry name" value="CENTRIOLAR COILED-COIL PROTEIN OF 110 KDA"/>
    <property type="match status" value="1"/>
</dbReference>
<name>A0A3M6U7C6_POCDA</name>
<dbReference type="GO" id="GO:0007099">
    <property type="term" value="P:centriole replication"/>
    <property type="evidence" value="ECO:0007669"/>
    <property type="project" value="InterPro"/>
</dbReference>
<feature type="region of interest" description="Disordered" evidence="1">
    <location>
        <begin position="509"/>
        <end position="530"/>
    </location>
</feature>
<feature type="compositionally biased region" description="Basic and acidic residues" evidence="1">
    <location>
        <begin position="332"/>
        <end position="342"/>
    </location>
</feature>
<keyword evidence="3" id="KW-1185">Reference proteome</keyword>
<evidence type="ECO:0000313" key="3">
    <source>
        <dbReference type="Proteomes" id="UP000275408"/>
    </source>
</evidence>